<reference evidence="1 2" key="1">
    <citation type="submission" date="2018-05" db="EMBL/GenBank/DDBJ databases">
        <title>Freshwater and sediment microbial communities from various areas in North America, analyzing microbe dynamics in response to fracking.</title>
        <authorList>
            <person name="Lamendella R."/>
        </authorList>
    </citation>
    <scope>NUCLEOTIDE SEQUENCE [LARGE SCALE GENOMIC DNA]</scope>
    <source>
        <strain evidence="1 2">15_TX</strain>
    </source>
</reference>
<dbReference type="Proteomes" id="UP000247150">
    <property type="component" value="Unassembled WGS sequence"/>
</dbReference>
<accession>A0A2V2ZSF2</accession>
<dbReference type="EMBL" id="QGTW01000008">
    <property type="protein sequence ID" value="PWW27284.1"/>
    <property type="molecule type" value="Genomic_DNA"/>
</dbReference>
<comment type="caution">
    <text evidence="1">The sequence shown here is derived from an EMBL/GenBank/DDBJ whole genome shotgun (WGS) entry which is preliminary data.</text>
</comment>
<evidence type="ECO:0000313" key="2">
    <source>
        <dbReference type="Proteomes" id="UP000247150"/>
    </source>
</evidence>
<dbReference type="AlphaFoldDB" id="A0A2V2ZSF2"/>
<evidence type="ECO:0000313" key="1">
    <source>
        <dbReference type="EMBL" id="PWW27284.1"/>
    </source>
</evidence>
<gene>
    <name evidence="1" type="ORF">DFO73_10823</name>
</gene>
<dbReference type="OrthoDB" id="2877549at2"/>
<proteinExistence type="predicted"/>
<name>A0A2V2ZSF2_9BACI</name>
<protein>
    <submittedName>
        <fullName evidence="1">Uncharacterized protein</fullName>
    </submittedName>
</protein>
<sequence length="102" mass="10531">MLSGRCFDDKENSKKSVLPTGKDCIVNGASSGDEAEAFTFAVQTNAPQTNVNTQVPISVGGFAINAALINIPILSAQFNIANGGDSKAIAVNSTTQQQSNKA</sequence>
<organism evidence="1 2">
    <name type="scientific">Cytobacillus oceanisediminis</name>
    <dbReference type="NCBI Taxonomy" id="665099"/>
    <lineage>
        <taxon>Bacteria</taxon>
        <taxon>Bacillati</taxon>
        <taxon>Bacillota</taxon>
        <taxon>Bacilli</taxon>
        <taxon>Bacillales</taxon>
        <taxon>Bacillaceae</taxon>
        <taxon>Cytobacillus</taxon>
    </lineage>
</organism>
<dbReference type="RefSeq" id="WP_110065610.1">
    <property type="nucleotide sequence ID" value="NZ_QGTW01000008.1"/>
</dbReference>